<organism evidence="1 2">
    <name type="scientific">Terrisporobacter othiniensis</name>
    <dbReference type="NCBI Taxonomy" id="1577792"/>
    <lineage>
        <taxon>Bacteria</taxon>
        <taxon>Bacillati</taxon>
        <taxon>Bacillota</taxon>
        <taxon>Clostridia</taxon>
        <taxon>Peptostreptococcales</taxon>
        <taxon>Peptostreptococcaceae</taxon>
        <taxon>Terrisporobacter</taxon>
    </lineage>
</organism>
<accession>A0A0B3VX42</accession>
<dbReference type="Proteomes" id="UP000031189">
    <property type="component" value="Unassembled WGS sequence"/>
</dbReference>
<dbReference type="EMBL" id="JWHR01000089">
    <property type="protein sequence ID" value="KHS57164.1"/>
    <property type="molecule type" value="Genomic_DNA"/>
</dbReference>
<evidence type="ECO:0008006" key="3">
    <source>
        <dbReference type="Google" id="ProtNLM"/>
    </source>
</evidence>
<keyword evidence="2" id="KW-1185">Reference proteome</keyword>
<evidence type="ECO:0000313" key="1">
    <source>
        <dbReference type="EMBL" id="KHS57164.1"/>
    </source>
</evidence>
<dbReference type="RefSeq" id="WP_039679723.1">
    <property type="nucleotide sequence ID" value="NZ_JAWGXO010000016.1"/>
</dbReference>
<name>A0A0B3VX42_9FIRM</name>
<dbReference type="AlphaFoldDB" id="A0A0B3VX42"/>
<sequence>MVGLEKDILYLVSRVRCVTENQVGKVFNNKKRSSKKSLKRTLRKMCNDYTLRKFPCNINYTNFKDNSYVYYLNGSNITKGNSLTKMLLGSEIAIRLNSAGYETVRFYRNAKVGDQTYDIFIEYINPSRQRLQVLIDIELDENLKCSKYDNIIYDIDNSTIPFFMVPKVIVISSKEQKHNKYNMNEHIHFLDTSLNKLFNYL</sequence>
<comment type="caution">
    <text evidence="1">The sequence shown here is derived from an EMBL/GenBank/DDBJ whole genome shotgun (WGS) entry which is preliminary data.</text>
</comment>
<evidence type="ECO:0000313" key="2">
    <source>
        <dbReference type="Proteomes" id="UP000031189"/>
    </source>
</evidence>
<protein>
    <recommendedName>
        <fullName evidence="3">DUF4143 domain-containing protein</fullName>
    </recommendedName>
</protein>
<dbReference type="OrthoDB" id="1757691at2"/>
<gene>
    <name evidence="1" type="ORF">QX51_09730</name>
</gene>
<reference evidence="1 2" key="1">
    <citation type="submission" date="2014-12" db="EMBL/GenBank/DDBJ databases">
        <title>Draft genome sequence of Terrisporobacter sp. 08-306576, isolated from the blood culture of a bacteremia patient.</title>
        <authorList>
            <person name="Lund L.C."/>
            <person name="Sydenham T.V."/>
            <person name="Hogh S.V."/>
            <person name="Skov M.N."/>
            <person name="Kemp M."/>
            <person name="Justesen U.S."/>
        </authorList>
    </citation>
    <scope>NUCLEOTIDE SEQUENCE [LARGE SCALE GENOMIC DNA]</scope>
    <source>
        <strain evidence="1 2">08-306576</strain>
    </source>
</reference>
<proteinExistence type="predicted"/>